<evidence type="ECO:0000313" key="4">
    <source>
        <dbReference type="Proteomes" id="UP000285138"/>
    </source>
</evidence>
<reference evidence="3 4" key="1">
    <citation type="submission" date="2018-08" db="EMBL/GenBank/DDBJ databases">
        <title>The metabolism and importance of syntrophic acetate oxidation coupled to methane or sulfide production in haloalkaline environments.</title>
        <authorList>
            <person name="Timmers P.H.A."/>
            <person name="Vavourakis C.D."/>
            <person name="Sorokin D.Y."/>
            <person name="Sinninghe Damste J.S."/>
            <person name="Muyzer G."/>
            <person name="Stams A.J.M."/>
            <person name="Plugge C.M."/>
        </authorList>
    </citation>
    <scope>NUCLEOTIDE SEQUENCE [LARGE SCALE GENOMIC DNA]</scope>
    <source>
        <strain evidence="3">MSAO_Bac1</strain>
    </source>
</reference>
<proteinExistence type="predicted"/>
<comment type="caution">
    <text evidence="3">The sequence shown here is derived from an EMBL/GenBank/DDBJ whole genome shotgun (WGS) entry which is preliminary data.</text>
</comment>
<evidence type="ECO:0000256" key="1">
    <source>
        <dbReference type="SAM" id="MobiDB-lite"/>
    </source>
</evidence>
<gene>
    <name evidence="3" type="ORF">D5R97_09555</name>
</gene>
<evidence type="ECO:0000313" key="3">
    <source>
        <dbReference type="EMBL" id="RQD73356.1"/>
    </source>
</evidence>
<protein>
    <submittedName>
        <fullName evidence="3">Uncharacterized protein</fullName>
    </submittedName>
</protein>
<feature type="region of interest" description="Disordered" evidence="1">
    <location>
        <begin position="85"/>
        <end position="129"/>
    </location>
</feature>
<keyword evidence="2" id="KW-1133">Transmembrane helix</keyword>
<evidence type="ECO:0000256" key="2">
    <source>
        <dbReference type="SAM" id="Phobius"/>
    </source>
</evidence>
<dbReference type="Gene3D" id="2.30.30.830">
    <property type="match status" value="1"/>
</dbReference>
<dbReference type="EMBL" id="QZAA01000259">
    <property type="protein sequence ID" value="RQD73356.1"/>
    <property type="molecule type" value="Genomic_DNA"/>
</dbReference>
<dbReference type="AlphaFoldDB" id="A0A424YAE7"/>
<organism evidence="3 4">
    <name type="scientific">Candidatus Syntrophonatronum acetioxidans</name>
    <dbReference type="NCBI Taxonomy" id="1795816"/>
    <lineage>
        <taxon>Bacteria</taxon>
        <taxon>Bacillati</taxon>
        <taxon>Bacillota</taxon>
        <taxon>Clostridia</taxon>
        <taxon>Eubacteriales</taxon>
        <taxon>Syntrophomonadaceae</taxon>
        <taxon>Candidatus Syntrophonatronum</taxon>
    </lineage>
</organism>
<dbReference type="Proteomes" id="UP000285138">
    <property type="component" value="Unassembled WGS sequence"/>
</dbReference>
<name>A0A424YAE7_9FIRM</name>
<sequence length="195" mass="22060">MDEENNKTTGEEVEEPKQTEKTEDRDKSRLSVEKIRKSINENKPAVLGGVFLVLFLVAASTYYLYWSEQQLTPDPVTAPFDEIEEEEENGLPEDMEDTEEVEFLPSDENDVEDVDQEEEDELPERPMDPFAGPASLKGVLMSDDANDLAIIEAGGTSYVVGKGDIIADYWKVERISRNSVYLKANGRDLELHLNR</sequence>
<keyword evidence="2" id="KW-0812">Transmembrane</keyword>
<feature type="region of interest" description="Disordered" evidence="1">
    <location>
        <begin position="1"/>
        <end position="31"/>
    </location>
</feature>
<accession>A0A424YAE7</accession>
<feature type="transmembrane region" description="Helical" evidence="2">
    <location>
        <begin position="45"/>
        <end position="66"/>
    </location>
</feature>
<feature type="compositionally biased region" description="Acidic residues" evidence="1">
    <location>
        <begin position="85"/>
        <end position="122"/>
    </location>
</feature>
<keyword evidence="2" id="KW-0472">Membrane</keyword>